<protein>
    <recommendedName>
        <fullName evidence="5">DUF3322 and DUF2220 domain-containing protein</fullName>
    </recommendedName>
</protein>
<dbReference type="InterPro" id="IPR024534">
    <property type="entry name" value="JetD_C"/>
</dbReference>
<dbReference type="RefSeq" id="WP_054065377.1">
    <property type="nucleotide sequence ID" value="NZ_CP020121.1"/>
</dbReference>
<evidence type="ECO:0008006" key="5">
    <source>
        <dbReference type="Google" id="ProtNLM"/>
    </source>
</evidence>
<name>A0A1V0BDK7_9BURK</name>
<dbReference type="KEGG" id="cke:B5M06_06090"/>
<dbReference type="PIRSF" id="PIRSF028408">
    <property type="entry name" value="UCP028408"/>
    <property type="match status" value="1"/>
</dbReference>
<evidence type="ECO:0000259" key="1">
    <source>
        <dbReference type="Pfam" id="PF09983"/>
    </source>
</evidence>
<dbReference type="Pfam" id="PF11795">
    <property type="entry name" value="DUF3322"/>
    <property type="match status" value="1"/>
</dbReference>
<reference evidence="3 4" key="1">
    <citation type="submission" date="2017-03" db="EMBL/GenBank/DDBJ databases">
        <title>Rapid Whole Genome Sequencing of Comamonas kerstersii Causing Continuous ambulatory Peritoneal Dialysis-Associated Peritonitis.</title>
        <authorList>
            <person name="Zheng B."/>
        </authorList>
    </citation>
    <scope>NUCLEOTIDE SEQUENCE [LARGE SCALE GENOMIC DNA]</scope>
    <source>
        <strain evidence="3 4">8943</strain>
    </source>
</reference>
<dbReference type="Pfam" id="PF09983">
    <property type="entry name" value="JetD_C"/>
    <property type="match status" value="1"/>
</dbReference>
<dbReference type="InterPro" id="IPR014544">
    <property type="entry name" value="UCP028408"/>
</dbReference>
<dbReference type="GeneID" id="83038889"/>
<dbReference type="EMBL" id="CP020121">
    <property type="protein sequence ID" value="AQZ97894.1"/>
    <property type="molecule type" value="Genomic_DNA"/>
</dbReference>
<evidence type="ECO:0000313" key="3">
    <source>
        <dbReference type="EMBL" id="AQZ97894.1"/>
    </source>
</evidence>
<dbReference type="Proteomes" id="UP000242792">
    <property type="component" value="Chromosome"/>
</dbReference>
<evidence type="ECO:0000259" key="2">
    <source>
        <dbReference type="Pfam" id="PF11795"/>
    </source>
</evidence>
<evidence type="ECO:0000313" key="4">
    <source>
        <dbReference type="Proteomes" id="UP000242792"/>
    </source>
</evidence>
<feature type="domain" description="Wadjet protein JetD C-terminal" evidence="1">
    <location>
        <begin position="217"/>
        <end position="386"/>
    </location>
</feature>
<proteinExistence type="predicted"/>
<organism evidence="3 4">
    <name type="scientific">Comamonas kerstersii</name>
    <dbReference type="NCBI Taxonomy" id="225992"/>
    <lineage>
        <taxon>Bacteria</taxon>
        <taxon>Pseudomonadati</taxon>
        <taxon>Pseudomonadota</taxon>
        <taxon>Betaproteobacteria</taxon>
        <taxon>Burkholderiales</taxon>
        <taxon>Comamonadaceae</taxon>
        <taxon>Comamonas</taxon>
    </lineage>
</organism>
<feature type="domain" description="DUF3322" evidence="2">
    <location>
        <begin position="4"/>
        <end position="197"/>
    </location>
</feature>
<dbReference type="InterPro" id="IPR024537">
    <property type="entry name" value="DUF3322"/>
</dbReference>
<dbReference type="OrthoDB" id="322908at2"/>
<dbReference type="AlphaFoldDB" id="A0A1V0BDK7"/>
<gene>
    <name evidence="3" type="ORF">B5M06_06090</name>
</gene>
<sequence length="398" mass="44836">MKTPQQLAHWLTRCWQRQDWREKQLLPGTPGAWPLRLAIGLPDSQVFLQNGSALRQHLQQWHSVADRGIGTVLWTEHRFRGASAALRIPTHWELAKPSQYLQAVRQLGGSSGTAIAREYSALQTVLGQVDPCFHRLLVRRLALWRDTPVEAVVTAARIAMELQPQCAQGKPLRALALQGNDSKFFERHAALLKALLDERFDGAASREGLAAFLGASEEADHWLLVLPLAPGLLPFGRLRLSTQELRHTPLPGQRVLLVENEQCAHHLNITLPDTVAVLGAGLDLEWLNAPWLQERHVAYWGDMDSWGLQMLATARRHLPHLQALMMDRPSFEAHAQHAVPEPVPTTLDAHWHDLLPHEQELAQWLGQQGCGRLEQEFLRTQWVQQHLTQWLAGTPAAV</sequence>
<accession>A0A1V0BDK7</accession>